<reference evidence="1" key="1">
    <citation type="submission" date="2021-01" db="EMBL/GenBank/DDBJ databases">
        <authorList>
            <person name="Corre E."/>
            <person name="Pelletier E."/>
            <person name="Niang G."/>
            <person name="Scheremetjew M."/>
            <person name="Finn R."/>
            <person name="Kale V."/>
            <person name="Holt S."/>
            <person name="Cochrane G."/>
            <person name="Meng A."/>
            <person name="Brown T."/>
            <person name="Cohen L."/>
        </authorList>
    </citation>
    <scope>NUCLEOTIDE SEQUENCE</scope>
    <source>
        <strain evidence="1">CCMP127</strain>
    </source>
</reference>
<proteinExistence type="predicted"/>
<dbReference type="EMBL" id="HBIM01011199">
    <property type="protein sequence ID" value="CAE0412028.1"/>
    <property type="molecule type" value="Transcribed_RNA"/>
</dbReference>
<dbReference type="AlphaFoldDB" id="A0A7S3P4B1"/>
<organism evidence="1">
    <name type="scientific">Amphora coffeiformis</name>
    <dbReference type="NCBI Taxonomy" id="265554"/>
    <lineage>
        <taxon>Eukaryota</taxon>
        <taxon>Sar</taxon>
        <taxon>Stramenopiles</taxon>
        <taxon>Ochrophyta</taxon>
        <taxon>Bacillariophyta</taxon>
        <taxon>Bacillariophyceae</taxon>
        <taxon>Bacillariophycidae</taxon>
        <taxon>Thalassiophysales</taxon>
        <taxon>Catenulaceae</taxon>
        <taxon>Amphora</taxon>
    </lineage>
</organism>
<name>A0A7S3P4B1_9STRA</name>
<sequence length="218" mass="25193">MILIQLNNHAAWLIQQERYAEAYYTLRRAMELQEMSRHRAQEQEEPAVVLVRTTLSSVVPPVDETMFSSPLVISSVTSFPRKNINLDNVQQQRYHYATAMYNMGLACHLYLQQHSLSAPLQRRFQRLVQALYQQALDISRTLPLSILHLAICNNLLELTMFAQEDWDGASIWYDMFCRLLRHGHSTCTTMGMINEDMWAHFGKVQAYYSANLYAASAA</sequence>
<protein>
    <submittedName>
        <fullName evidence="1">Uncharacterized protein</fullName>
    </submittedName>
</protein>
<dbReference type="Gene3D" id="1.25.40.10">
    <property type="entry name" value="Tetratricopeptide repeat domain"/>
    <property type="match status" value="1"/>
</dbReference>
<dbReference type="InterPro" id="IPR011990">
    <property type="entry name" value="TPR-like_helical_dom_sf"/>
</dbReference>
<evidence type="ECO:0000313" key="1">
    <source>
        <dbReference type="EMBL" id="CAE0412028.1"/>
    </source>
</evidence>
<accession>A0A7S3P4B1</accession>
<gene>
    <name evidence="1" type="ORF">ACOF00016_LOCUS9306</name>
</gene>